<evidence type="ECO:0000313" key="4">
    <source>
        <dbReference type="Proteomes" id="UP001178507"/>
    </source>
</evidence>
<gene>
    <name evidence="3" type="ORF">EVOR1521_LOCUS22679</name>
</gene>
<keyword evidence="1" id="KW-0812">Transmembrane</keyword>
<evidence type="ECO:0000256" key="1">
    <source>
        <dbReference type="SAM" id="Phobius"/>
    </source>
</evidence>
<organism evidence="3 4">
    <name type="scientific">Effrenium voratum</name>
    <dbReference type="NCBI Taxonomy" id="2562239"/>
    <lineage>
        <taxon>Eukaryota</taxon>
        <taxon>Sar</taxon>
        <taxon>Alveolata</taxon>
        <taxon>Dinophyceae</taxon>
        <taxon>Suessiales</taxon>
        <taxon>Symbiodiniaceae</taxon>
        <taxon>Effrenium</taxon>
    </lineage>
</organism>
<comment type="caution">
    <text evidence="3">The sequence shown here is derived from an EMBL/GenBank/DDBJ whole genome shotgun (WGS) entry which is preliminary data.</text>
</comment>
<dbReference type="AlphaFoldDB" id="A0AA36J4R8"/>
<feature type="transmembrane region" description="Helical" evidence="1">
    <location>
        <begin position="529"/>
        <end position="547"/>
    </location>
</feature>
<reference evidence="3" key="1">
    <citation type="submission" date="2023-08" db="EMBL/GenBank/DDBJ databases">
        <authorList>
            <person name="Chen Y."/>
            <person name="Shah S."/>
            <person name="Dougan E. K."/>
            <person name="Thang M."/>
            <person name="Chan C."/>
        </authorList>
    </citation>
    <scope>NUCLEOTIDE SEQUENCE</scope>
</reference>
<feature type="chain" id="PRO_5041209213" evidence="2">
    <location>
        <begin position="23"/>
        <end position="668"/>
    </location>
</feature>
<keyword evidence="1" id="KW-1133">Transmembrane helix</keyword>
<keyword evidence="1" id="KW-0472">Membrane</keyword>
<name>A0AA36J4R8_9DINO</name>
<evidence type="ECO:0000256" key="2">
    <source>
        <dbReference type="SAM" id="SignalP"/>
    </source>
</evidence>
<feature type="transmembrane region" description="Helical" evidence="1">
    <location>
        <begin position="584"/>
        <end position="609"/>
    </location>
</feature>
<proteinExistence type="predicted"/>
<dbReference type="Proteomes" id="UP001178507">
    <property type="component" value="Unassembled WGS sequence"/>
</dbReference>
<protein>
    <submittedName>
        <fullName evidence="3">Uncharacterized protein</fullName>
    </submittedName>
</protein>
<evidence type="ECO:0000313" key="3">
    <source>
        <dbReference type="EMBL" id="CAJ1399072.1"/>
    </source>
</evidence>
<keyword evidence="4" id="KW-1185">Reference proteome</keyword>
<feature type="signal peptide" evidence="2">
    <location>
        <begin position="1"/>
        <end position="22"/>
    </location>
</feature>
<sequence>MAVRRHALAAALLLIAVSQQGCEDIYRLTCVWHSDLNIKGCSYYGFRHCVEWCTYCVTPSGPDECNQMKCAAYCAAKESDQACIQNFKALCNIALEENFLVNNTQFTQYTCDVNCNSSGRSGPNWLLLLGLFGVFGMGNLPTPTLPKRGGLVALVVAGLGAAVMLQGCNCDPLPQMDWRPDGNTFNERTGRVIDGIWRGNPTWSWSPELEAEDYQCVTMSNGVCVVWTAHEWNCREHDFGVCKCYELSSSGKFCAKWSCYSLEADQEICEMRHTDDGEQVSCWYSPFDMNWNSYNQLMERQNSGGLTTGEQIWWGYNWFVRRLAEESAEMEEKELDQYLDYLRKFNSSQMHEELARAGLPHDVTARQLQVYIWPPVYAYSPVARHQFFYWNDVCIVNGDNLVIARRTCPRWREIETEVSSCWCRKESFDAGACAEWLCEERDVGLFSVLFRTKQSIDQWTVGVEFESYQCTGYTINGHCQSWQGQIESVEEVEWSRCTCPPQGCQNDGAVWLCDEWELPKTRDLFFESHLGGLFGFIFAEIFLCCFFGRSAGDDEGDALFAATFCSCLGGLCLMPFLILTYGFYGFLFAGLPFWLLRILFMCCIVAMNFKMPSMERPSNAVRLKRGASKIIGRGRSVTPDDVAVKDVEIVESNETNNQTNNQTNETIS</sequence>
<keyword evidence="2" id="KW-0732">Signal</keyword>
<dbReference type="EMBL" id="CAUJNA010003323">
    <property type="protein sequence ID" value="CAJ1399072.1"/>
    <property type="molecule type" value="Genomic_DNA"/>
</dbReference>
<accession>A0AA36J4R8</accession>
<feature type="transmembrane region" description="Helical" evidence="1">
    <location>
        <begin position="559"/>
        <end position="578"/>
    </location>
</feature>